<dbReference type="HOGENOM" id="CLU_2038997_0_0_1"/>
<dbReference type="EMBL" id="KN831994">
    <property type="protein sequence ID" value="KIO00719.1"/>
    <property type="molecule type" value="Genomic_DNA"/>
</dbReference>
<reference evidence="3" key="2">
    <citation type="submission" date="2015-01" db="EMBL/GenBank/DDBJ databases">
        <title>Evolutionary Origins and Diversification of the Mycorrhizal Mutualists.</title>
        <authorList>
            <consortium name="DOE Joint Genome Institute"/>
            <consortium name="Mycorrhizal Genomics Consortium"/>
            <person name="Kohler A."/>
            <person name="Kuo A."/>
            <person name="Nagy L.G."/>
            <person name="Floudas D."/>
            <person name="Copeland A."/>
            <person name="Barry K.W."/>
            <person name="Cichocki N."/>
            <person name="Veneault-Fourrey C."/>
            <person name="LaButti K."/>
            <person name="Lindquist E.A."/>
            <person name="Lipzen A."/>
            <person name="Lundell T."/>
            <person name="Morin E."/>
            <person name="Murat C."/>
            <person name="Riley R."/>
            <person name="Ohm R."/>
            <person name="Sun H."/>
            <person name="Tunlid A."/>
            <person name="Henrissat B."/>
            <person name="Grigoriev I.V."/>
            <person name="Hibbett D.S."/>
            <person name="Martin F."/>
        </authorList>
    </citation>
    <scope>NUCLEOTIDE SEQUENCE [LARGE SCALE GENOMIC DNA]</scope>
    <source>
        <strain evidence="3">Marx 270</strain>
    </source>
</reference>
<keyword evidence="3" id="KW-1185">Reference proteome</keyword>
<evidence type="ECO:0000256" key="1">
    <source>
        <dbReference type="SAM" id="MobiDB-lite"/>
    </source>
</evidence>
<dbReference type="AlphaFoldDB" id="A0A0C3P031"/>
<dbReference type="InParanoid" id="A0A0C3P031"/>
<feature type="region of interest" description="Disordered" evidence="1">
    <location>
        <begin position="31"/>
        <end position="71"/>
    </location>
</feature>
<proteinExistence type="predicted"/>
<name>A0A0C3P031_PISTI</name>
<reference evidence="2 3" key="1">
    <citation type="submission" date="2014-04" db="EMBL/GenBank/DDBJ databases">
        <authorList>
            <consortium name="DOE Joint Genome Institute"/>
            <person name="Kuo A."/>
            <person name="Kohler A."/>
            <person name="Costa M.D."/>
            <person name="Nagy L.G."/>
            <person name="Floudas D."/>
            <person name="Copeland A."/>
            <person name="Barry K.W."/>
            <person name="Cichocki N."/>
            <person name="Veneault-Fourrey C."/>
            <person name="LaButti K."/>
            <person name="Lindquist E.A."/>
            <person name="Lipzen A."/>
            <person name="Lundell T."/>
            <person name="Morin E."/>
            <person name="Murat C."/>
            <person name="Sun H."/>
            <person name="Tunlid A."/>
            <person name="Henrissat B."/>
            <person name="Grigoriev I.V."/>
            <person name="Hibbett D.S."/>
            <person name="Martin F."/>
            <person name="Nordberg H.P."/>
            <person name="Cantor M.N."/>
            <person name="Hua S.X."/>
        </authorList>
    </citation>
    <scope>NUCLEOTIDE SEQUENCE [LARGE SCALE GENOMIC DNA]</scope>
    <source>
        <strain evidence="2 3">Marx 270</strain>
    </source>
</reference>
<accession>A0A0C3P031</accession>
<evidence type="ECO:0000313" key="3">
    <source>
        <dbReference type="Proteomes" id="UP000054217"/>
    </source>
</evidence>
<dbReference type="Proteomes" id="UP000054217">
    <property type="component" value="Unassembled WGS sequence"/>
</dbReference>
<sequence length="121" mass="13380">MDETVGCAEVLGIPENETARRGKRSLRWGVVGGTTMRRGERGGGTGGKGNVPLNRRSSGDKSLATPQSHTPAFLSFGHQSVPKLKPSTLRLVRAQFYQIETLFSESPRWTKLLWRELSWLG</sequence>
<protein>
    <submittedName>
        <fullName evidence="2">Uncharacterized protein</fullName>
    </submittedName>
</protein>
<gene>
    <name evidence="2" type="ORF">M404DRAFT_759673</name>
</gene>
<organism evidence="2 3">
    <name type="scientific">Pisolithus tinctorius Marx 270</name>
    <dbReference type="NCBI Taxonomy" id="870435"/>
    <lineage>
        <taxon>Eukaryota</taxon>
        <taxon>Fungi</taxon>
        <taxon>Dikarya</taxon>
        <taxon>Basidiomycota</taxon>
        <taxon>Agaricomycotina</taxon>
        <taxon>Agaricomycetes</taxon>
        <taxon>Agaricomycetidae</taxon>
        <taxon>Boletales</taxon>
        <taxon>Sclerodermatineae</taxon>
        <taxon>Pisolithaceae</taxon>
        <taxon>Pisolithus</taxon>
    </lineage>
</organism>
<evidence type="ECO:0000313" key="2">
    <source>
        <dbReference type="EMBL" id="KIO00719.1"/>
    </source>
</evidence>